<accession>A0AAE9XUI1</accession>
<evidence type="ECO:0000313" key="6">
    <source>
        <dbReference type="EMBL" id="WCL53823.1"/>
    </source>
</evidence>
<dbReference type="Gene3D" id="1.20.1530.20">
    <property type="match status" value="1"/>
</dbReference>
<dbReference type="PANTHER" id="PTHR10361">
    <property type="entry name" value="SODIUM-BILE ACID COTRANSPORTER"/>
    <property type="match status" value="1"/>
</dbReference>
<dbReference type="InterPro" id="IPR038770">
    <property type="entry name" value="Na+/solute_symporter_sf"/>
</dbReference>
<feature type="transmembrane region" description="Helical" evidence="5">
    <location>
        <begin position="253"/>
        <end position="271"/>
    </location>
</feature>
<dbReference type="Proteomes" id="UP001217500">
    <property type="component" value="Chromosome"/>
</dbReference>
<feature type="transmembrane region" description="Helical" evidence="5">
    <location>
        <begin position="179"/>
        <end position="198"/>
    </location>
</feature>
<keyword evidence="7" id="KW-1185">Reference proteome</keyword>
<evidence type="ECO:0000313" key="7">
    <source>
        <dbReference type="Proteomes" id="UP001217500"/>
    </source>
</evidence>
<feature type="transmembrane region" description="Helical" evidence="5">
    <location>
        <begin position="101"/>
        <end position="127"/>
    </location>
</feature>
<feature type="transmembrane region" description="Helical" evidence="5">
    <location>
        <begin position="277"/>
        <end position="293"/>
    </location>
</feature>
<keyword evidence="2 5" id="KW-0812">Transmembrane</keyword>
<proteinExistence type="predicted"/>
<feature type="transmembrane region" description="Helical" evidence="5">
    <location>
        <begin position="74"/>
        <end position="94"/>
    </location>
</feature>
<keyword evidence="3 5" id="KW-1133">Transmembrane helix</keyword>
<sequence>MERAVVELGAGAQALMAFSIAFTMFSVALGLRLAHFRPLAARPHALLAGYATQLIGLPLLTLALVWLIRPDPSLAFGMILVASCPGGNVSNFYTLMARGNVAYSVTLTALSSVLAALTVPLSVLFWGGLYPPVAALLDEIDINGASFLMQTALMLGLPLVLGMTLAARFPKATERHRPLALRISLALLLGIVIFGLYTNAGLLAEYWTDIVPLTAVHNLLAFALGAGAGALFLRDAGDRRALAFEVGIQNSALGLAILMTQFGGIGGAVMLTATWGIWHFIGGFITLALYRFADARFSRPLHATQGD</sequence>
<dbReference type="PANTHER" id="PTHR10361:SF28">
    <property type="entry name" value="P3 PROTEIN-RELATED"/>
    <property type="match status" value="1"/>
</dbReference>
<reference evidence="6" key="1">
    <citation type="submission" date="2023-01" db="EMBL/GenBank/DDBJ databases">
        <title>The genome sequence of Kordiimonadaceae bacterium 6D33.</title>
        <authorList>
            <person name="Liu Y."/>
        </authorList>
    </citation>
    <scope>NUCLEOTIDE SEQUENCE</scope>
    <source>
        <strain evidence="6">6D33</strain>
    </source>
</reference>
<feature type="transmembrane region" description="Helical" evidence="5">
    <location>
        <begin position="147"/>
        <end position="167"/>
    </location>
</feature>
<dbReference type="InterPro" id="IPR004710">
    <property type="entry name" value="Bilac:Na_transpt"/>
</dbReference>
<dbReference type="GO" id="GO:0016020">
    <property type="term" value="C:membrane"/>
    <property type="evidence" value="ECO:0007669"/>
    <property type="project" value="UniProtKB-SubCell"/>
</dbReference>
<dbReference type="KEGG" id="gso:PH603_14890"/>
<dbReference type="Pfam" id="PF01758">
    <property type="entry name" value="SBF"/>
    <property type="match status" value="1"/>
</dbReference>
<comment type="subcellular location">
    <subcellularLocation>
        <location evidence="1">Membrane</location>
        <topology evidence="1">Multi-pass membrane protein</topology>
    </subcellularLocation>
</comment>
<dbReference type="EMBL" id="CP116805">
    <property type="protein sequence ID" value="WCL53823.1"/>
    <property type="molecule type" value="Genomic_DNA"/>
</dbReference>
<feature type="transmembrane region" description="Helical" evidence="5">
    <location>
        <begin position="210"/>
        <end position="233"/>
    </location>
</feature>
<evidence type="ECO:0000256" key="2">
    <source>
        <dbReference type="ARBA" id="ARBA00022692"/>
    </source>
</evidence>
<dbReference type="InterPro" id="IPR002657">
    <property type="entry name" value="BilAc:Na_symport/Acr3"/>
</dbReference>
<protein>
    <submittedName>
        <fullName evidence="6">Bile acid:sodium symporter</fullName>
    </submittedName>
</protein>
<feature type="transmembrane region" description="Helical" evidence="5">
    <location>
        <begin position="46"/>
        <end position="68"/>
    </location>
</feature>
<dbReference type="AlphaFoldDB" id="A0AAE9XUI1"/>
<name>A0AAE9XUI1_9PROT</name>
<dbReference type="RefSeq" id="WP_289503455.1">
    <property type="nucleotide sequence ID" value="NZ_CP116805.1"/>
</dbReference>
<gene>
    <name evidence="6" type="ORF">PH603_14890</name>
</gene>
<evidence type="ECO:0000256" key="4">
    <source>
        <dbReference type="ARBA" id="ARBA00023136"/>
    </source>
</evidence>
<evidence type="ECO:0000256" key="5">
    <source>
        <dbReference type="SAM" id="Phobius"/>
    </source>
</evidence>
<feature type="transmembrane region" description="Helical" evidence="5">
    <location>
        <begin position="12"/>
        <end position="34"/>
    </location>
</feature>
<evidence type="ECO:0000256" key="1">
    <source>
        <dbReference type="ARBA" id="ARBA00004141"/>
    </source>
</evidence>
<keyword evidence="4 5" id="KW-0472">Membrane</keyword>
<evidence type="ECO:0000256" key="3">
    <source>
        <dbReference type="ARBA" id="ARBA00022989"/>
    </source>
</evidence>
<organism evidence="6 7">
    <name type="scientific">Gimibacter soli</name>
    <dbReference type="NCBI Taxonomy" id="3024400"/>
    <lineage>
        <taxon>Bacteria</taxon>
        <taxon>Pseudomonadati</taxon>
        <taxon>Pseudomonadota</taxon>
        <taxon>Alphaproteobacteria</taxon>
        <taxon>Kordiimonadales</taxon>
        <taxon>Temperatibacteraceae</taxon>
        <taxon>Gimibacter</taxon>
    </lineage>
</organism>